<dbReference type="InterPro" id="IPR036397">
    <property type="entry name" value="RNaseH_sf"/>
</dbReference>
<proteinExistence type="predicted"/>
<dbReference type="Proteomes" id="UP001209570">
    <property type="component" value="Unassembled WGS sequence"/>
</dbReference>
<dbReference type="AlphaFoldDB" id="A0AAD5L765"/>
<protein>
    <recommendedName>
        <fullName evidence="1">RNase H type-1 domain-containing protein</fullName>
    </recommendedName>
</protein>
<dbReference type="InterPro" id="IPR012337">
    <property type="entry name" value="RNaseH-like_sf"/>
</dbReference>
<dbReference type="InterPro" id="IPR002156">
    <property type="entry name" value="RNaseH_domain"/>
</dbReference>
<reference evidence="2" key="1">
    <citation type="submission" date="2021-12" db="EMBL/GenBank/DDBJ databases">
        <title>Prjna785345.</title>
        <authorList>
            <person name="Rujirawat T."/>
            <person name="Krajaejun T."/>
        </authorList>
    </citation>
    <scope>NUCLEOTIDE SEQUENCE</scope>
    <source>
        <strain evidence="2">Pi057C3</strain>
    </source>
</reference>
<accession>A0AAD5L765</accession>
<dbReference type="Pfam" id="PF13456">
    <property type="entry name" value="RVT_3"/>
    <property type="match status" value="1"/>
</dbReference>
<name>A0AAD5L765_PYTIN</name>
<gene>
    <name evidence="2" type="ORF">P43SY_011237</name>
</gene>
<dbReference type="GO" id="GO:0003676">
    <property type="term" value="F:nucleic acid binding"/>
    <property type="evidence" value="ECO:0007669"/>
    <property type="project" value="InterPro"/>
</dbReference>
<evidence type="ECO:0000313" key="3">
    <source>
        <dbReference type="Proteomes" id="UP001209570"/>
    </source>
</evidence>
<dbReference type="EMBL" id="JAKCXM010000839">
    <property type="protein sequence ID" value="KAJ0391787.1"/>
    <property type="molecule type" value="Genomic_DNA"/>
</dbReference>
<dbReference type="Gene3D" id="3.30.420.10">
    <property type="entry name" value="Ribonuclease H-like superfamily/Ribonuclease H"/>
    <property type="match status" value="1"/>
</dbReference>
<dbReference type="GO" id="GO:0004523">
    <property type="term" value="F:RNA-DNA hybrid ribonuclease activity"/>
    <property type="evidence" value="ECO:0007669"/>
    <property type="project" value="InterPro"/>
</dbReference>
<evidence type="ECO:0000313" key="2">
    <source>
        <dbReference type="EMBL" id="KAJ0391787.1"/>
    </source>
</evidence>
<dbReference type="SUPFAM" id="SSF53098">
    <property type="entry name" value="Ribonuclease H-like"/>
    <property type="match status" value="1"/>
</dbReference>
<sequence length="87" mass="9513">MSLAAPSTTNNQAEFHGLLTGLRAAVAYGWRDLDVIGDNGLIIRQMRLNRPPKSARLKALYLEARRLADNKMADSLANLAMNTLTSS</sequence>
<keyword evidence="3" id="KW-1185">Reference proteome</keyword>
<feature type="domain" description="RNase H type-1" evidence="1">
    <location>
        <begin position="5"/>
        <end position="69"/>
    </location>
</feature>
<organism evidence="2 3">
    <name type="scientific">Pythium insidiosum</name>
    <name type="common">Pythiosis disease agent</name>
    <dbReference type="NCBI Taxonomy" id="114742"/>
    <lineage>
        <taxon>Eukaryota</taxon>
        <taxon>Sar</taxon>
        <taxon>Stramenopiles</taxon>
        <taxon>Oomycota</taxon>
        <taxon>Peronosporomycetes</taxon>
        <taxon>Pythiales</taxon>
        <taxon>Pythiaceae</taxon>
        <taxon>Pythium</taxon>
    </lineage>
</organism>
<evidence type="ECO:0000259" key="1">
    <source>
        <dbReference type="Pfam" id="PF13456"/>
    </source>
</evidence>
<comment type="caution">
    <text evidence="2">The sequence shown here is derived from an EMBL/GenBank/DDBJ whole genome shotgun (WGS) entry which is preliminary data.</text>
</comment>